<dbReference type="SUPFAM" id="SSF57783">
    <property type="entry name" value="Zinc beta-ribbon"/>
    <property type="match status" value="1"/>
</dbReference>
<feature type="domain" description="Zinc finger CHC2-type" evidence="1">
    <location>
        <begin position="42"/>
        <end position="92"/>
    </location>
</feature>
<reference evidence="2 3" key="1">
    <citation type="submission" date="2019-03" db="EMBL/GenBank/DDBJ databases">
        <title>Genomic Encyclopedia of Type Strains, Phase III (KMG-III): the genomes of soil and plant-associated and newly described type strains.</title>
        <authorList>
            <person name="Whitman W."/>
        </authorList>
    </citation>
    <scope>NUCLEOTIDE SEQUENCE [LARGE SCALE GENOMIC DNA]</scope>
    <source>
        <strain evidence="2 3">CECT 8446</strain>
    </source>
</reference>
<organism evidence="2 3">
    <name type="scientific">Algoriphagus boseongensis</name>
    <dbReference type="NCBI Taxonomy" id="1442587"/>
    <lineage>
        <taxon>Bacteria</taxon>
        <taxon>Pseudomonadati</taxon>
        <taxon>Bacteroidota</taxon>
        <taxon>Cytophagia</taxon>
        <taxon>Cytophagales</taxon>
        <taxon>Cyclobacteriaceae</taxon>
        <taxon>Algoriphagus</taxon>
    </lineage>
</organism>
<dbReference type="GO" id="GO:0006260">
    <property type="term" value="P:DNA replication"/>
    <property type="evidence" value="ECO:0007669"/>
    <property type="project" value="InterPro"/>
</dbReference>
<evidence type="ECO:0000259" key="1">
    <source>
        <dbReference type="Pfam" id="PF01807"/>
    </source>
</evidence>
<dbReference type="EMBL" id="SNYF01000008">
    <property type="protein sequence ID" value="TDQ15209.1"/>
    <property type="molecule type" value="Genomic_DNA"/>
</dbReference>
<evidence type="ECO:0000313" key="2">
    <source>
        <dbReference type="EMBL" id="TDQ15209.1"/>
    </source>
</evidence>
<name>A0A4V3D1Y7_9BACT</name>
<dbReference type="Proteomes" id="UP000294535">
    <property type="component" value="Unassembled WGS sequence"/>
</dbReference>
<sequence>MITKRKIMHNSLQIFDFYLGNKYPFGRVIPGKNISNPFLTTKQNTPSFNVFKGKDGDYLFKDYGTGEVGNVITFVIKMEKTNFQKAVEIISQILR</sequence>
<dbReference type="GO" id="GO:0003899">
    <property type="term" value="F:DNA-directed RNA polymerase activity"/>
    <property type="evidence" value="ECO:0007669"/>
    <property type="project" value="InterPro"/>
</dbReference>
<dbReference type="Gene3D" id="3.90.580.10">
    <property type="entry name" value="Zinc finger, CHC2-type domain"/>
    <property type="match status" value="1"/>
</dbReference>
<dbReference type="GO" id="GO:0003677">
    <property type="term" value="F:DNA binding"/>
    <property type="evidence" value="ECO:0007669"/>
    <property type="project" value="InterPro"/>
</dbReference>
<dbReference type="InterPro" id="IPR036977">
    <property type="entry name" value="DNA_primase_Znf_CHC2"/>
</dbReference>
<accession>A0A4V3D1Y7</accession>
<protein>
    <submittedName>
        <fullName evidence="2">CHC2-type zinc finger protein</fullName>
    </submittedName>
</protein>
<comment type="caution">
    <text evidence="2">The sequence shown here is derived from an EMBL/GenBank/DDBJ whole genome shotgun (WGS) entry which is preliminary data.</text>
</comment>
<proteinExistence type="predicted"/>
<evidence type="ECO:0000313" key="3">
    <source>
        <dbReference type="Proteomes" id="UP000294535"/>
    </source>
</evidence>
<dbReference type="InterPro" id="IPR002694">
    <property type="entry name" value="Znf_CHC2"/>
</dbReference>
<gene>
    <name evidence="2" type="ORF">DFQ04_3095</name>
</gene>
<dbReference type="AlphaFoldDB" id="A0A4V3D1Y7"/>
<dbReference type="GO" id="GO:0008270">
    <property type="term" value="F:zinc ion binding"/>
    <property type="evidence" value="ECO:0007669"/>
    <property type="project" value="InterPro"/>
</dbReference>
<dbReference type="OrthoDB" id="840252at2"/>
<keyword evidence="3" id="KW-1185">Reference proteome</keyword>
<dbReference type="RefSeq" id="WP_133557413.1">
    <property type="nucleotide sequence ID" value="NZ_SNYF01000008.1"/>
</dbReference>
<dbReference type="Pfam" id="PF01807">
    <property type="entry name" value="Zn_ribbon_DnaG"/>
    <property type="match status" value="1"/>
</dbReference>